<reference evidence="3 4" key="1">
    <citation type="journal article" date="2017" name="BMC Genomics">
        <title>Whole-genome assembly of Babesia ovata and comparative genomics between closely related pathogens.</title>
        <authorList>
            <person name="Yamagishi J."/>
            <person name="Asada M."/>
            <person name="Hakimi H."/>
            <person name="Tanaka T.Q."/>
            <person name="Sugimoto C."/>
            <person name="Kawazu S."/>
        </authorList>
    </citation>
    <scope>NUCLEOTIDE SEQUENCE [LARGE SCALE GENOMIC DNA]</scope>
    <source>
        <strain evidence="3 4">Miyake</strain>
    </source>
</reference>
<feature type="compositionally biased region" description="Basic and acidic residues" evidence="2">
    <location>
        <begin position="79"/>
        <end position="88"/>
    </location>
</feature>
<feature type="region of interest" description="Disordered" evidence="2">
    <location>
        <begin position="79"/>
        <end position="98"/>
    </location>
</feature>
<feature type="region of interest" description="Disordered" evidence="2">
    <location>
        <begin position="2088"/>
        <end position="2114"/>
    </location>
</feature>
<evidence type="ECO:0000256" key="1">
    <source>
        <dbReference type="SAM" id="Coils"/>
    </source>
</evidence>
<dbReference type="EMBL" id="BDSA01000001">
    <property type="protein sequence ID" value="GBE59237.1"/>
    <property type="molecule type" value="Genomic_DNA"/>
</dbReference>
<evidence type="ECO:0000256" key="2">
    <source>
        <dbReference type="SAM" id="MobiDB-lite"/>
    </source>
</evidence>
<evidence type="ECO:0008006" key="5">
    <source>
        <dbReference type="Google" id="ProtNLM"/>
    </source>
</evidence>
<evidence type="ECO:0000313" key="3">
    <source>
        <dbReference type="EMBL" id="GBE59237.1"/>
    </source>
</evidence>
<feature type="compositionally biased region" description="Low complexity" evidence="2">
    <location>
        <begin position="2095"/>
        <end position="2105"/>
    </location>
</feature>
<dbReference type="VEuPathDB" id="PiroplasmaDB:BOVATA_007300"/>
<feature type="coiled-coil region" evidence="1">
    <location>
        <begin position="496"/>
        <end position="523"/>
    </location>
</feature>
<evidence type="ECO:0000313" key="4">
    <source>
        <dbReference type="Proteomes" id="UP000236319"/>
    </source>
</evidence>
<gene>
    <name evidence="3" type="ORF">BOVATA_007300</name>
</gene>
<accession>A0A2H6K8B2</accession>
<keyword evidence="1" id="KW-0175">Coiled coil</keyword>
<dbReference type="Proteomes" id="UP000236319">
    <property type="component" value="Unassembled WGS sequence"/>
</dbReference>
<comment type="caution">
    <text evidence="3">The sequence shown here is derived from an EMBL/GenBank/DDBJ whole genome shotgun (WGS) entry which is preliminary data.</text>
</comment>
<feature type="coiled-coil region" evidence="1">
    <location>
        <begin position="595"/>
        <end position="633"/>
    </location>
</feature>
<keyword evidence="4" id="KW-1185">Reference proteome</keyword>
<dbReference type="RefSeq" id="XP_028865480.1">
    <property type="nucleotide sequence ID" value="XM_029009647.1"/>
</dbReference>
<sequence>MAPKQLTDCPENLRESIDWLIQVRHGNGGQGLNNLADALKTLITEAINNAATSLIERKRQLECPSKYWERDSYCSKKQSDIDKEEDKSKKSKLKKEKDDHYNEVHYLTEDARQSALDDIDARRISLGQLAGQLSGLIGGSEEVKKAIVNGLHSNVTQLEKLLKTSCGGEGCCNYNDVKNNLNDVNEKLKNHLKEEQKTSENLTVILSKCKLNGLDGPLKELKDAITEKIEKLNKDIESLKKADKDAKQRNETPQNASEIVKFNKDLQSHNASKRSLETLKELCGYAGKIQKNHENPKKLLESLCTGLEKFLGYQDGNYTGEGIVYSDLDRLCDGVMAFLHGVLSGVKDDNVVQHYDTDNNIGDAINTIKEKMHKSNGLSEAIHAVTGALREWDGEVGKRTEEVKQKFDVINIKHLEENAQGFKNALALLNDINHNNSDNVATRLGNCINEAKNLSASFDAAKKAYYKLDLGLRKKLQDSVRSAEVQVKAFVAAAQNDELRGLLQCSENELKKLEFEVNRYAEGCVKHMQGRIHYEFQEQIYKPIKNVNEELEKIYKHLSAWIGSSKEVVDKASGKCDDILKKVDKNKSPEIFRSATTLKTKAEDLRQAAIAARDEVAKNVLAAQEQLRLLEDAVKFDLNNVKVALQMGIGDYMKTQLLEDIKTKVGKITGTGGKNGLTDIVKKVQKYAAKFEEDAPHGFETIVQDWIDEILNEEPASGWIKAYVSKNKSSLDPKYTKDDDDNTDLNEKIATVIKGDLSKEITNAVKSYKYVNLDGSIKQCVTAVQLVCRTFASAIGERIKTETKIRPLVTTIVGNIEKYPDGIFDITGKPTNDTNLTYAIRYALYELVGVARKAGWDVGSFTGDNGSELDIGKVNDALGVATTLSGNLTTATDRETAGAADPAYDVNKRIGDKISEQLPGDSAKEMDLKNFTSSFTRGLDGRETKKEALQTAIGYIQKHLVDVALKSIGENAGSDRIDNNTFTEPFKKIEQELTDLTNLVNSIDSSITSTEKKGVKSLLNELKDMLTQDDAKGHYKLTRGLTKIKTDILGVLGTSINDIIPNNKHNLKVILRDATKFYTTVIQVQADAATKSIQKFVEAEVKIRTENIQKKAKDEYIEKIDPKFRDMKSRVFARINDIKEIIDEDLKSGIKGLMKKLRGNWNLPAGERIPGFQNSGDLLAALNIDTILKPSEKFTTLSQIFKHYLDLILGYIIQDVERLFSTIPLRSDQPRTLHTYRSEVEKIKSEVGFLLEHLINDANKKYNFDHTFCDSLYSLNDAVSRLSPAKFGATSCVILDALRSGVVGLTKELDKAYVNKYSESSGITWKEIRGLGEKTKLTVDGRNCAKVCLTILEGLRKDLLDLPNVSTSNKDRQIHLGMVEKQVTKPAKSAAKGDAEKIKNPLGVWLTNRGYRVASEGNNEDGELRNETKFTGEKIKKDLLDQKIRGASSIDVLTTWRPNKKDSGFNLFDIADFLREYFRKYYDVCQHIHIDKPTSPSNIYQMLCWLSGLRFNPMLKKLDDQFNGLFNKENKQLHIAVPDPKHYMSELTLKPGTLSTQLEQVCLLSQLVLVAIQGHGHAEGRYACDFRTNLDNLLYPSSPGACFDMLLDILSRVFHQMRFVYSQCKNGPGSSGWADCWYGQGVGGSGWKCNAIQCPGQQGDQKHNQKCDQMCTQKCGQNVMCGIKSPLQSFLEDGLVGFLPHPLTNVGCGVKCSLGNHRGQPCKTPMGFTDISHMASHTKTGDHLIKALNDICGDAGKPLSKLCSYFTCILQQTPQTLCNMFAFYHRFLKHWDGNGKYSVYERTAFDEAVRNANFGIAETKLDITSIQKYSNHNSNAHDKGDLFSLLICDKNENPTAPCGPYLQSINTDIRGTFSKEHADKYLSWTVYITETFYDLLKKMYDDCCSKCKKPGSRCYEKCCSDKCPVKVVYDSIESKSENTASTKFTSEKHDTSCHSIVKCPNIHPTMYKFGFTFWSADKLSGSYGPQTRRTCKDFCKTLEKVVKEGNVLYDLRKVHMDILIPLVPLFALPAAHHRRPPRRPEDTLPPALALKPPHRRAVAPRRCKGWENCQRQVLLTIILPPFTIYKSPPSPPSSPNLQLSSQCSNHIHDSQANT</sequence>
<dbReference type="GeneID" id="39873007"/>
<name>A0A2H6K8B2_9APIC</name>
<feature type="coiled-coil region" evidence="1">
    <location>
        <begin position="174"/>
        <end position="249"/>
    </location>
</feature>
<organism evidence="3 4">
    <name type="scientific">Babesia ovata</name>
    <dbReference type="NCBI Taxonomy" id="189622"/>
    <lineage>
        <taxon>Eukaryota</taxon>
        <taxon>Sar</taxon>
        <taxon>Alveolata</taxon>
        <taxon>Apicomplexa</taxon>
        <taxon>Aconoidasida</taxon>
        <taxon>Piroplasmida</taxon>
        <taxon>Babesiidae</taxon>
        <taxon>Babesia</taxon>
    </lineage>
</organism>
<protein>
    <recommendedName>
        <fullName evidence="5">C3H1-type domain-containing protein</fullName>
    </recommendedName>
</protein>
<proteinExistence type="predicted"/>